<dbReference type="Proteomes" id="UP000193986">
    <property type="component" value="Unassembled WGS sequence"/>
</dbReference>
<dbReference type="EMBL" id="MCFC01000044">
    <property type="protein sequence ID" value="ORY26774.1"/>
    <property type="molecule type" value="Genomic_DNA"/>
</dbReference>
<comment type="similarity">
    <text evidence="1">Belongs to the iron/ascorbate-dependent oxidoreductase family.</text>
</comment>
<comment type="caution">
    <text evidence="3">The sequence shown here is derived from an EMBL/GenBank/DDBJ whole genome shotgun (WGS) entry which is preliminary data.</text>
</comment>
<protein>
    <recommendedName>
        <fullName evidence="2">Fe2OG dioxygenase domain-containing protein</fullName>
    </recommendedName>
</protein>
<keyword evidence="1" id="KW-0479">Metal-binding</keyword>
<dbReference type="STRING" id="71784.A0A1Y2AWE5"/>
<dbReference type="InterPro" id="IPR027443">
    <property type="entry name" value="IPNS-like_sf"/>
</dbReference>
<dbReference type="Pfam" id="PF03171">
    <property type="entry name" value="2OG-FeII_Oxy"/>
    <property type="match status" value="1"/>
</dbReference>
<dbReference type="GO" id="GO:0016491">
    <property type="term" value="F:oxidoreductase activity"/>
    <property type="evidence" value="ECO:0007669"/>
    <property type="project" value="UniProtKB-KW"/>
</dbReference>
<dbReference type="InParanoid" id="A0A1Y2AWE5"/>
<keyword evidence="1" id="KW-0408">Iron</keyword>
<dbReference type="InterPro" id="IPR005123">
    <property type="entry name" value="Oxoglu/Fe-dep_dioxygenase_dom"/>
</dbReference>
<evidence type="ECO:0000313" key="4">
    <source>
        <dbReference type="Proteomes" id="UP000193986"/>
    </source>
</evidence>
<accession>A0A1Y2AWE5</accession>
<keyword evidence="4" id="KW-1185">Reference proteome</keyword>
<dbReference type="PANTHER" id="PTHR47990">
    <property type="entry name" value="2-OXOGLUTARATE (2OG) AND FE(II)-DEPENDENT OXYGENASE SUPERFAMILY PROTEIN-RELATED"/>
    <property type="match status" value="1"/>
</dbReference>
<reference evidence="3 4" key="1">
    <citation type="submission" date="2016-07" db="EMBL/GenBank/DDBJ databases">
        <title>Pervasive Adenine N6-methylation of Active Genes in Fungi.</title>
        <authorList>
            <consortium name="DOE Joint Genome Institute"/>
            <person name="Mondo S.J."/>
            <person name="Dannebaum R.O."/>
            <person name="Kuo R.C."/>
            <person name="Labutti K."/>
            <person name="Haridas S."/>
            <person name="Kuo A."/>
            <person name="Salamov A."/>
            <person name="Ahrendt S.R."/>
            <person name="Lipzen A."/>
            <person name="Sullivan W."/>
            <person name="Andreopoulos W.B."/>
            <person name="Clum A."/>
            <person name="Lindquist E."/>
            <person name="Daum C."/>
            <person name="Ramamoorthy G.K."/>
            <person name="Gryganskyi A."/>
            <person name="Culley D."/>
            <person name="Magnuson J.K."/>
            <person name="James T.Y."/>
            <person name="O'Malley M.A."/>
            <person name="Stajich J.E."/>
            <person name="Spatafora J.W."/>
            <person name="Visel A."/>
            <person name="Grigoriev I.V."/>
        </authorList>
    </citation>
    <scope>NUCLEOTIDE SEQUENCE [LARGE SCALE GENOMIC DNA]</scope>
    <source>
        <strain evidence="3 4">68-887.2</strain>
    </source>
</reference>
<dbReference type="PROSITE" id="PS51471">
    <property type="entry name" value="FE2OG_OXY"/>
    <property type="match status" value="1"/>
</dbReference>
<sequence>MPAQPYEFDNSGLPPIPPYVPGKPTSLDIDWADLRELDLSLLDSPDPEVVKRLVKTTAQAIREDGFLFVKNYGMTLEQVHRQFALGKYCFDNMTEEEKVRLEWDPSLGHYQGYKPRSGWGKARLSVDDIEGMNYYAPQFADHNLVPKCMHPFMEEIAHFVDYASTSINRRLLCLLSRVLELPDDYIYDHVQSKGDVIGEGYLRHALYHPQHGEGNGVRLYGHTDYGTTTMLWSVPVSALMVLSRDNKWRYVKYNPGALLINLGEVLEVLSAGHFKATLHRVVLPPDDQLEAERLSLILFQAVKSDLTLQPIEEAPLIQREGEVLAGTVFPAYKALMEAGLKVSLP</sequence>
<gene>
    <name evidence="3" type="ORF">BCR39DRAFT_594660</name>
</gene>
<dbReference type="OrthoDB" id="406156at2759"/>
<dbReference type="InterPro" id="IPR044861">
    <property type="entry name" value="IPNS-like_FE2OG_OXY"/>
</dbReference>
<feature type="domain" description="Fe2OG dioxygenase" evidence="2">
    <location>
        <begin position="198"/>
        <end position="302"/>
    </location>
</feature>
<dbReference type="Pfam" id="PF14226">
    <property type="entry name" value="DIOX_N"/>
    <property type="match status" value="1"/>
</dbReference>
<dbReference type="Gene3D" id="2.60.120.330">
    <property type="entry name" value="B-lactam Antibiotic, Isopenicillin N Synthase, Chain"/>
    <property type="match status" value="1"/>
</dbReference>
<evidence type="ECO:0000259" key="2">
    <source>
        <dbReference type="PROSITE" id="PS51471"/>
    </source>
</evidence>
<dbReference type="AlphaFoldDB" id="A0A1Y2AWE5"/>
<dbReference type="PRINTS" id="PR00682">
    <property type="entry name" value="IPNSYNTHASE"/>
</dbReference>
<proteinExistence type="inferred from homology"/>
<evidence type="ECO:0000256" key="1">
    <source>
        <dbReference type="RuleBase" id="RU003682"/>
    </source>
</evidence>
<dbReference type="InterPro" id="IPR050231">
    <property type="entry name" value="Iron_ascorbate_oxido_reductase"/>
</dbReference>
<dbReference type="SUPFAM" id="SSF51197">
    <property type="entry name" value="Clavaminate synthase-like"/>
    <property type="match status" value="1"/>
</dbReference>
<name>A0A1Y2AWE5_9TREE</name>
<dbReference type="InterPro" id="IPR026992">
    <property type="entry name" value="DIOX_N"/>
</dbReference>
<evidence type="ECO:0000313" key="3">
    <source>
        <dbReference type="EMBL" id="ORY26774.1"/>
    </source>
</evidence>
<keyword evidence="1" id="KW-0560">Oxidoreductase</keyword>
<organism evidence="3 4">
    <name type="scientific">Naematelia encephala</name>
    <dbReference type="NCBI Taxonomy" id="71784"/>
    <lineage>
        <taxon>Eukaryota</taxon>
        <taxon>Fungi</taxon>
        <taxon>Dikarya</taxon>
        <taxon>Basidiomycota</taxon>
        <taxon>Agaricomycotina</taxon>
        <taxon>Tremellomycetes</taxon>
        <taxon>Tremellales</taxon>
        <taxon>Naemateliaceae</taxon>
        <taxon>Naematelia</taxon>
    </lineage>
</organism>
<dbReference type="GO" id="GO:0046872">
    <property type="term" value="F:metal ion binding"/>
    <property type="evidence" value="ECO:0007669"/>
    <property type="project" value="UniProtKB-KW"/>
</dbReference>